<dbReference type="RefSeq" id="WP_094028021.1">
    <property type="nucleotide sequence ID" value="NZ_NGAF01000027.1"/>
</dbReference>
<evidence type="ECO:0000313" key="2">
    <source>
        <dbReference type="EMBL" id="OXR40750.1"/>
    </source>
</evidence>
<accession>A0A231GVV0</accession>
<dbReference type="InterPro" id="IPR036689">
    <property type="entry name" value="ESAT-6-like_sf"/>
</dbReference>
<sequence>MQPGNYRVDLVGMQNLIDKAVDFEKRLEDRLSDIRKQVTNLHIDWTGQAAQTHQQASAEWVTGATEMHTALGELRKALDHARSAYHNAGETNHGMWPQ</sequence>
<dbReference type="Proteomes" id="UP000215506">
    <property type="component" value="Unassembled WGS sequence"/>
</dbReference>
<dbReference type="InterPro" id="IPR010310">
    <property type="entry name" value="T7SS_ESAT-6-like"/>
</dbReference>
<comment type="caution">
    <text evidence="2">The sequence shown here is derived from an EMBL/GenBank/DDBJ whole genome shotgun (WGS) entry which is preliminary data.</text>
</comment>
<name>A0A231GVV0_9NOCA</name>
<dbReference type="AlphaFoldDB" id="A0A231GVV0"/>
<evidence type="ECO:0000313" key="3">
    <source>
        <dbReference type="Proteomes" id="UP000215506"/>
    </source>
</evidence>
<dbReference type="Gene3D" id="1.10.287.1060">
    <property type="entry name" value="ESAT-6-like"/>
    <property type="match status" value="1"/>
</dbReference>
<organism evidence="2 3">
    <name type="scientific">Nocardia cerradoensis</name>
    <dbReference type="NCBI Taxonomy" id="85688"/>
    <lineage>
        <taxon>Bacteria</taxon>
        <taxon>Bacillati</taxon>
        <taxon>Actinomycetota</taxon>
        <taxon>Actinomycetes</taxon>
        <taxon>Mycobacteriales</taxon>
        <taxon>Nocardiaceae</taxon>
        <taxon>Nocardia</taxon>
    </lineage>
</organism>
<dbReference type="SUPFAM" id="SSF140453">
    <property type="entry name" value="EsxAB dimer-like"/>
    <property type="match status" value="1"/>
</dbReference>
<evidence type="ECO:0000256" key="1">
    <source>
        <dbReference type="RuleBase" id="RU362001"/>
    </source>
</evidence>
<protein>
    <recommendedName>
        <fullName evidence="1">ESAT-6-like protein</fullName>
    </recommendedName>
</protein>
<dbReference type="Pfam" id="PF06013">
    <property type="entry name" value="WXG100"/>
    <property type="match status" value="1"/>
</dbReference>
<gene>
    <name evidence="2" type="ORF">B7C42_07174</name>
</gene>
<dbReference type="NCBIfam" id="TIGR03930">
    <property type="entry name" value="WXG100_ESAT6"/>
    <property type="match status" value="1"/>
</dbReference>
<keyword evidence="3" id="KW-1185">Reference proteome</keyword>
<reference evidence="2 3" key="1">
    <citation type="submission" date="2017-07" db="EMBL/GenBank/DDBJ databases">
        <title>First draft Genome Sequence of Nocardia cerradoensis isolated from human infection.</title>
        <authorList>
            <person name="Carrasco G."/>
        </authorList>
    </citation>
    <scope>NUCLEOTIDE SEQUENCE [LARGE SCALE GENOMIC DNA]</scope>
    <source>
        <strain evidence="2 3">CNM20130759</strain>
    </source>
</reference>
<comment type="similarity">
    <text evidence="1">Belongs to the WXG100 family.</text>
</comment>
<dbReference type="EMBL" id="NGAF01000027">
    <property type="protein sequence ID" value="OXR40750.1"/>
    <property type="molecule type" value="Genomic_DNA"/>
</dbReference>
<proteinExistence type="inferred from homology"/>